<dbReference type="AlphaFoldDB" id="A0A542ZGG3"/>
<protein>
    <submittedName>
        <fullName evidence="3">TadE-like protein</fullName>
    </submittedName>
</protein>
<proteinExistence type="predicted"/>
<feature type="transmembrane region" description="Helical" evidence="1">
    <location>
        <begin position="21"/>
        <end position="42"/>
    </location>
</feature>
<evidence type="ECO:0000256" key="1">
    <source>
        <dbReference type="SAM" id="Phobius"/>
    </source>
</evidence>
<comment type="caution">
    <text evidence="3">The sequence shown here is derived from an EMBL/GenBank/DDBJ whole genome shotgun (WGS) entry which is preliminary data.</text>
</comment>
<gene>
    <name evidence="3" type="ORF">FB474_0779</name>
</gene>
<keyword evidence="1" id="KW-1133">Transmembrane helix</keyword>
<dbReference type="Proteomes" id="UP000319514">
    <property type="component" value="Unassembled WGS sequence"/>
</dbReference>
<reference evidence="3 4" key="1">
    <citation type="submission" date="2019-06" db="EMBL/GenBank/DDBJ databases">
        <title>Sequencing the genomes of 1000 actinobacteria strains.</title>
        <authorList>
            <person name="Klenk H.-P."/>
        </authorList>
    </citation>
    <scope>NUCLEOTIDE SEQUENCE [LARGE SCALE GENOMIC DNA]</scope>
    <source>
        <strain evidence="3 4">DSM 18082</strain>
    </source>
</reference>
<sequence>MTTLRHSFRAGGRGAHRRDRGAAAVEMALILPVLLFVLMGLIDFGRAYNTQIQLSQAAREGARFEALGFDNGTVDTHVNAAASSISPTVDWAHSTTCPAAGGSAVIKVEAHFQWITGISALSHFFGPGTFPTPSGDKITSEGVMRCLG</sequence>
<dbReference type="Pfam" id="PF07811">
    <property type="entry name" value="TadE"/>
    <property type="match status" value="1"/>
</dbReference>
<keyword evidence="1" id="KW-0812">Transmembrane</keyword>
<name>A0A542ZGG3_9MICO</name>
<evidence type="ECO:0000313" key="4">
    <source>
        <dbReference type="Proteomes" id="UP000319514"/>
    </source>
</evidence>
<organism evidence="3 4">
    <name type="scientific">Oryzihumus leptocrescens</name>
    <dbReference type="NCBI Taxonomy" id="297536"/>
    <lineage>
        <taxon>Bacteria</taxon>
        <taxon>Bacillati</taxon>
        <taxon>Actinomycetota</taxon>
        <taxon>Actinomycetes</taxon>
        <taxon>Micrococcales</taxon>
        <taxon>Intrasporangiaceae</taxon>
        <taxon>Oryzihumus</taxon>
    </lineage>
</organism>
<dbReference type="RefSeq" id="WP_246092033.1">
    <property type="nucleotide sequence ID" value="NZ_BAAAKX010000013.1"/>
</dbReference>
<keyword evidence="1" id="KW-0472">Membrane</keyword>
<evidence type="ECO:0000313" key="3">
    <source>
        <dbReference type="EMBL" id="TQL59425.1"/>
    </source>
</evidence>
<accession>A0A542ZGG3</accession>
<dbReference type="InterPro" id="IPR012495">
    <property type="entry name" value="TadE-like_dom"/>
</dbReference>
<feature type="domain" description="TadE-like" evidence="2">
    <location>
        <begin position="21"/>
        <end position="63"/>
    </location>
</feature>
<dbReference type="EMBL" id="VFOQ01000001">
    <property type="protein sequence ID" value="TQL59425.1"/>
    <property type="molecule type" value="Genomic_DNA"/>
</dbReference>
<evidence type="ECO:0000259" key="2">
    <source>
        <dbReference type="Pfam" id="PF07811"/>
    </source>
</evidence>
<keyword evidence="4" id="KW-1185">Reference proteome</keyword>